<reference evidence="2 3" key="1">
    <citation type="submission" date="2025-04" db="UniProtKB">
        <authorList>
            <consortium name="RefSeq"/>
        </authorList>
    </citation>
    <scope>IDENTIFICATION</scope>
    <source>
        <tissue evidence="2 3">Gonads</tissue>
    </source>
</reference>
<dbReference type="STRING" id="7574.A0A1S3IPD6"/>
<evidence type="ECO:0000313" key="1">
    <source>
        <dbReference type="Proteomes" id="UP000085678"/>
    </source>
</evidence>
<dbReference type="PANTHER" id="PTHR32026:SF10">
    <property type="entry name" value="METHYLTRANSFERASE-LIKE PROTEIN 24-RELATED"/>
    <property type="match status" value="1"/>
</dbReference>
<sequence>MMIRPMKPCRRGIKRNIALLVVFVIGIYCYVTIHYYGSKWRPLRPLATAEKEAQRLLKFITTYHYLCNSTVALSNRTDYLICTENNTGIDFEQSGIAYSVWTPYDIAFESALALNYSFQVNVITNFADADIVFREMNNTHILKTFLVANDNHDFTRNLYGQNTFNDILKKGGLKHIDILKMDRPSREVQLWEILHFMNEDRLLMSVKQLHIVMTIDKLDDDYLFNWYRSLYNLFYHQGFRLYHTSASSPLCLQVTVMESCVYWLSWIQNPGEQMFVMHPPADAGALELEEARVLDHINTLQEECHAFLEAPNLVSTVLPHSTSVTGVCSLEQHRRQVLIFSKNRELPVRQVFREADCDVYQFIPVFQYGNLIFKQESGHRKLNELTMDDLKLFVKRLRTVDVIDIHYTTMEWEILSNFLNNGILKSAHQLIFQANMIDRVYGRHPASLRKMYSELRRLEVQGFLLFHSIPCHMSEFLYYQANKGKVMEEQSLSYCYKLSFMKRNFKKKTKTGFQRHQIA</sequence>
<dbReference type="OMA" id="REMNNTH"/>
<dbReference type="Proteomes" id="UP000085678">
    <property type="component" value="Unplaced"/>
</dbReference>
<proteinExistence type="predicted"/>
<accession>A0A1S3IPD6</accession>
<name>A0A1S3IPD6_LINAN</name>
<dbReference type="RefSeq" id="XP_013400072.1">
    <property type="nucleotide sequence ID" value="XM_013544618.1"/>
</dbReference>
<keyword evidence="1" id="KW-1185">Reference proteome</keyword>
<dbReference type="RefSeq" id="XP_013400071.1">
    <property type="nucleotide sequence ID" value="XM_013544617.1"/>
</dbReference>
<protein>
    <submittedName>
        <fullName evidence="2 3">Uncharacterized protein LOC106166152 isoform X1</fullName>
    </submittedName>
</protein>
<dbReference type="OrthoDB" id="6066778at2759"/>
<gene>
    <name evidence="2 3" type="primary">LOC106166152</name>
</gene>
<dbReference type="InterPro" id="IPR026913">
    <property type="entry name" value="METTL24"/>
</dbReference>
<evidence type="ECO:0000313" key="3">
    <source>
        <dbReference type="RefSeq" id="XP_013400072.1"/>
    </source>
</evidence>
<evidence type="ECO:0000313" key="2">
    <source>
        <dbReference type="RefSeq" id="XP_013400071.1"/>
    </source>
</evidence>
<dbReference type="AlphaFoldDB" id="A0A1S3IPD6"/>
<dbReference type="GeneID" id="106166152"/>
<organism evidence="1 3">
    <name type="scientific">Lingula anatina</name>
    <name type="common">Brachiopod</name>
    <name type="synonym">Lingula unguis</name>
    <dbReference type="NCBI Taxonomy" id="7574"/>
    <lineage>
        <taxon>Eukaryota</taxon>
        <taxon>Metazoa</taxon>
        <taxon>Spiralia</taxon>
        <taxon>Lophotrochozoa</taxon>
        <taxon>Brachiopoda</taxon>
        <taxon>Linguliformea</taxon>
        <taxon>Lingulata</taxon>
        <taxon>Lingulida</taxon>
        <taxon>Linguloidea</taxon>
        <taxon>Lingulidae</taxon>
        <taxon>Lingula</taxon>
    </lineage>
</organism>
<dbReference type="KEGG" id="lak:106166152"/>
<dbReference type="PANTHER" id="PTHR32026">
    <property type="entry name" value="METHYLTRANSFERASE-LIKE PROTEIN 24"/>
    <property type="match status" value="1"/>
</dbReference>